<dbReference type="RefSeq" id="WP_377348807.1">
    <property type="nucleotide sequence ID" value="NZ_JBHLTP010000011.1"/>
</dbReference>
<evidence type="ECO:0000256" key="7">
    <source>
        <dbReference type="ARBA" id="ARBA00023136"/>
    </source>
</evidence>
<evidence type="ECO:0000256" key="3">
    <source>
        <dbReference type="ARBA" id="ARBA00022448"/>
    </source>
</evidence>
<evidence type="ECO:0000256" key="8">
    <source>
        <dbReference type="SAM" id="Phobius"/>
    </source>
</evidence>
<protein>
    <submittedName>
        <fullName evidence="9">BCCT family transporter</fullName>
    </submittedName>
</protein>
<evidence type="ECO:0000256" key="1">
    <source>
        <dbReference type="ARBA" id="ARBA00004651"/>
    </source>
</evidence>
<feature type="transmembrane region" description="Helical" evidence="8">
    <location>
        <begin position="392"/>
        <end position="419"/>
    </location>
</feature>
<keyword evidence="3" id="KW-0813">Transport</keyword>
<feature type="transmembrane region" description="Helical" evidence="8">
    <location>
        <begin position="48"/>
        <end position="68"/>
    </location>
</feature>
<evidence type="ECO:0000313" key="9">
    <source>
        <dbReference type="EMBL" id="MFC0524639.1"/>
    </source>
</evidence>
<dbReference type="PANTHER" id="PTHR30047">
    <property type="entry name" value="HIGH-AFFINITY CHOLINE TRANSPORT PROTEIN-RELATED"/>
    <property type="match status" value="1"/>
</dbReference>
<evidence type="ECO:0000313" key="10">
    <source>
        <dbReference type="Proteomes" id="UP001589836"/>
    </source>
</evidence>
<dbReference type="Proteomes" id="UP001589836">
    <property type="component" value="Unassembled WGS sequence"/>
</dbReference>
<organism evidence="9 10">
    <name type="scientific">Pontibacillus salicampi</name>
    <dbReference type="NCBI Taxonomy" id="1449801"/>
    <lineage>
        <taxon>Bacteria</taxon>
        <taxon>Bacillati</taxon>
        <taxon>Bacillota</taxon>
        <taxon>Bacilli</taxon>
        <taxon>Bacillales</taxon>
        <taxon>Bacillaceae</taxon>
        <taxon>Pontibacillus</taxon>
    </lineage>
</organism>
<feature type="transmembrane region" description="Helical" evidence="8">
    <location>
        <begin position="189"/>
        <end position="209"/>
    </location>
</feature>
<sequence length="528" mass="57461">MSKLKSIRPLVFFPAFILLAVTIILNFVNYEWFLGVTTAAKDFMVVKLGWMFSLAGLICVILVAATYFSPLGNVRIGGPDAKPLLKKKSWFAITLTTTIAAGILFWGTAEPIWHLANPPKSLGIEPMSPEAAIFAMETLYLHWTFIPYAFYSLPTIVFAFAYYNMKRPFSIGSQISPAFKRYNQDKADVIVDAVILFAVSAAISSSFGTSVMNMGGGINSLFGIDNGKALWVGITIFGTIAFIISSSTGLMKGIRVLADINIYLYYIIIAVLILLGPTVYMFSTGTESFGGFLTGFFEKALFTGSAADDSWASDWTTFYWSNWMAWAPVTAVFLARIAYGYRVKEVIMMNFVIPGFFSVLWMTVLGGSAINFQMTGKVDILSIMNEQGSGAAGYAVLSNLPFSGILIALYLVAVFISFITATDSTTNAMASISTQGITEGQQEAPVFIKVVWGLVVGTVALIFISTLGIDGIKMLSYLGGFPALFLGILSIISLIFIMRNPSQFNKFPQGAVQSKPTQDAQSNQTIDS</sequence>
<keyword evidence="5 8" id="KW-0812">Transmembrane</keyword>
<evidence type="ECO:0000256" key="4">
    <source>
        <dbReference type="ARBA" id="ARBA00022475"/>
    </source>
</evidence>
<dbReference type="Pfam" id="PF02028">
    <property type="entry name" value="BCCT"/>
    <property type="match status" value="1"/>
</dbReference>
<feature type="transmembrane region" description="Helical" evidence="8">
    <location>
        <begin position="263"/>
        <end position="283"/>
    </location>
</feature>
<evidence type="ECO:0000256" key="6">
    <source>
        <dbReference type="ARBA" id="ARBA00022989"/>
    </source>
</evidence>
<feature type="transmembrane region" description="Helical" evidence="8">
    <location>
        <begin position="229"/>
        <end position="251"/>
    </location>
</feature>
<comment type="subcellular location">
    <subcellularLocation>
        <location evidence="1">Cell membrane</location>
        <topology evidence="1">Multi-pass membrane protein</topology>
    </subcellularLocation>
</comment>
<dbReference type="InterPro" id="IPR000060">
    <property type="entry name" value="BCCT_transptr"/>
</dbReference>
<comment type="caution">
    <text evidence="9">The sequence shown here is derived from an EMBL/GenBank/DDBJ whole genome shotgun (WGS) entry which is preliminary data.</text>
</comment>
<gene>
    <name evidence="9" type="ORF">ACFFGV_13765</name>
</gene>
<feature type="transmembrane region" description="Helical" evidence="8">
    <location>
        <begin position="351"/>
        <end position="372"/>
    </location>
</feature>
<keyword evidence="10" id="KW-1185">Reference proteome</keyword>
<feature type="transmembrane region" description="Helical" evidence="8">
    <location>
        <begin position="475"/>
        <end position="497"/>
    </location>
</feature>
<dbReference type="EMBL" id="JBHLTP010000011">
    <property type="protein sequence ID" value="MFC0524639.1"/>
    <property type="molecule type" value="Genomic_DNA"/>
</dbReference>
<evidence type="ECO:0000256" key="5">
    <source>
        <dbReference type="ARBA" id="ARBA00022692"/>
    </source>
</evidence>
<accession>A0ABV6LQT8</accession>
<dbReference type="PANTHER" id="PTHR30047:SF7">
    <property type="entry name" value="HIGH-AFFINITY CHOLINE TRANSPORT PROTEIN"/>
    <property type="match status" value="1"/>
</dbReference>
<name>A0ABV6LQT8_9BACI</name>
<feature type="transmembrane region" description="Helical" evidence="8">
    <location>
        <begin position="318"/>
        <end position="339"/>
    </location>
</feature>
<reference evidence="9 10" key="1">
    <citation type="submission" date="2024-09" db="EMBL/GenBank/DDBJ databases">
        <authorList>
            <person name="Sun Q."/>
            <person name="Mori K."/>
        </authorList>
    </citation>
    <scope>NUCLEOTIDE SEQUENCE [LARGE SCALE GENOMIC DNA]</scope>
    <source>
        <strain evidence="9 10">NCAIM B.02529</strain>
    </source>
</reference>
<keyword evidence="7 8" id="KW-0472">Membrane</keyword>
<feature type="transmembrane region" description="Helical" evidence="8">
    <location>
        <begin position="89"/>
        <end position="109"/>
    </location>
</feature>
<evidence type="ECO:0000256" key="2">
    <source>
        <dbReference type="ARBA" id="ARBA00005658"/>
    </source>
</evidence>
<keyword evidence="6 8" id="KW-1133">Transmembrane helix</keyword>
<feature type="transmembrane region" description="Helical" evidence="8">
    <location>
        <begin position="450"/>
        <end position="469"/>
    </location>
</feature>
<feature type="transmembrane region" description="Helical" evidence="8">
    <location>
        <begin position="7"/>
        <end position="28"/>
    </location>
</feature>
<feature type="transmembrane region" description="Helical" evidence="8">
    <location>
        <begin position="145"/>
        <end position="163"/>
    </location>
</feature>
<keyword evidence="4" id="KW-1003">Cell membrane</keyword>
<proteinExistence type="inferred from homology"/>
<comment type="similarity">
    <text evidence="2">Belongs to the BCCT transporter (TC 2.A.15) family.</text>
</comment>